<keyword evidence="12" id="KW-1185">Reference proteome</keyword>
<keyword evidence="5 8" id="KW-0378">Hydrolase</keyword>
<dbReference type="InterPro" id="IPR011805">
    <property type="entry name" value="RNase_R"/>
</dbReference>
<keyword evidence="7 8" id="KW-0694">RNA-binding</keyword>
<evidence type="ECO:0000256" key="1">
    <source>
        <dbReference type="ARBA" id="ARBA00001849"/>
    </source>
</evidence>
<feature type="compositionally biased region" description="Basic residues" evidence="9">
    <location>
        <begin position="1"/>
        <end position="13"/>
    </location>
</feature>
<dbReference type="NCBIfam" id="TIGR02063">
    <property type="entry name" value="RNase_R"/>
    <property type="match status" value="1"/>
</dbReference>
<dbReference type="EC" id="3.1.13.1" evidence="8"/>
<protein>
    <recommendedName>
        <fullName evidence="8">Ribonuclease R</fullName>
        <shortName evidence="8">RNase R</shortName>
        <ecNumber evidence="8">3.1.13.1</ecNumber>
    </recommendedName>
</protein>
<dbReference type="Gene3D" id="2.40.50.140">
    <property type="entry name" value="Nucleic acid-binding proteins"/>
    <property type="match status" value="2"/>
</dbReference>
<feature type="domain" description="S1 motif" evidence="10">
    <location>
        <begin position="639"/>
        <end position="720"/>
    </location>
</feature>
<dbReference type="eggNOG" id="COG0557">
    <property type="taxonomic scope" value="Bacteria"/>
</dbReference>
<dbReference type="OrthoDB" id="9764149at2"/>
<evidence type="ECO:0000256" key="9">
    <source>
        <dbReference type="SAM" id="MobiDB-lite"/>
    </source>
</evidence>
<proteinExistence type="inferred from homology"/>
<sequence length="721" mass="81182">MTKKRKQSYKKKSTSFSPKKTQKLNSQEGEILYQIYASQAPLRAKQIFAKCKKYSYEQLQNSLHTLVQKKIIHLVGGKTYVVSNKELFCTAILDANPRGFGFLHNMESNIEAQLPLQDPYVSQYNMSQALHGDKVLAYIFRTTQNGRSEAEIFHVIKRGLNRIAGVIAIDGSKGIVVPEDKRLPFVVQVTIPEDMSVRHGDGVIVTLKQTATPDKVRQGMLLESFGSPDSVKSQIRFVVEKSVLPDKFSGETYAELEQMGGEDHDPKRVDLRDIKFVTIDGDTAKDFDDAVCVEKRGVNFRLYVAIADVSHFVKVGSALDRDAYERGTSVYFPGTVIPMLPEKLSNNLCSLVPDEDRLTLTAILDIDRAGKLQKKSFCRSLIRSQHRFTYTRVQEILDTPGSVSADEKAFLSMLQEAEKLARILKEKRAIRGALGFTMPESIILLDSEGEVENVARSEAHFSQKIIEEFMLSANEAVAEFFTEQGCSALYRIHEKPDVDRVKEFATYAHNLGMQLPPPDNSPAWFGRVIEESKGSEKEFVVNNLLLRSMKQAKYSADNVGHFGLAATDYTHFTSPIRRYPDLMVHRELCRLVGYLPAETKNRSAQQAGDFLSGRERVATKAERELGDRLKCIFMERYIGETFKAIISGVTDTGFFVELKDFPISASAPIEELVEDMYLFDYRGHNLIGQNKGAFFSLGDSVEVTVQRIDRARNRVIVAPVQ</sequence>
<dbReference type="HOGENOM" id="CLU_002333_4_1_7"/>
<dbReference type="Pfam" id="PF00575">
    <property type="entry name" value="S1"/>
    <property type="match status" value="1"/>
</dbReference>
<dbReference type="Proteomes" id="UP000000602">
    <property type="component" value="Chromosome"/>
</dbReference>
<dbReference type="EMBL" id="CR522870">
    <property type="protein sequence ID" value="CAG36635.1"/>
    <property type="molecule type" value="Genomic_DNA"/>
</dbReference>
<comment type="catalytic activity">
    <reaction evidence="1 8">
        <text>Exonucleolytic cleavage in the 3'- to 5'-direction to yield nucleoside 5'-phosphates.</text>
        <dbReference type="EC" id="3.1.13.1"/>
    </reaction>
</comment>
<dbReference type="PROSITE" id="PS01175">
    <property type="entry name" value="RIBONUCLEASE_II"/>
    <property type="match status" value="1"/>
</dbReference>
<evidence type="ECO:0000256" key="4">
    <source>
        <dbReference type="ARBA" id="ARBA00022722"/>
    </source>
</evidence>
<dbReference type="InterPro" id="IPR050180">
    <property type="entry name" value="RNR_Ribonuclease"/>
</dbReference>
<evidence type="ECO:0000256" key="6">
    <source>
        <dbReference type="ARBA" id="ARBA00022839"/>
    </source>
</evidence>
<dbReference type="AlphaFoldDB" id="Q6ALZ0"/>
<accession>Q6ALZ0</accession>
<evidence type="ECO:0000256" key="5">
    <source>
        <dbReference type="ARBA" id="ARBA00022801"/>
    </source>
</evidence>
<dbReference type="GO" id="GO:0008859">
    <property type="term" value="F:exoribonuclease II activity"/>
    <property type="evidence" value="ECO:0007669"/>
    <property type="project" value="UniProtKB-UniRule"/>
</dbReference>
<dbReference type="SUPFAM" id="SSF50249">
    <property type="entry name" value="Nucleic acid-binding proteins"/>
    <property type="match status" value="3"/>
</dbReference>
<dbReference type="GO" id="GO:0005829">
    <property type="term" value="C:cytosol"/>
    <property type="evidence" value="ECO:0007669"/>
    <property type="project" value="TreeGrafter"/>
</dbReference>
<evidence type="ECO:0000313" key="12">
    <source>
        <dbReference type="Proteomes" id="UP000000602"/>
    </source>
</evidence>
<dbReference type="Pfam" id="PF08206">
    <property type="entry name" value="OB_RNB"/>
    <property type="match status" value="1"/>
</dbReference>
<dbReference type="SMART" id="SM00316">
    <property type="entry name" value="S1"/>
    <property type="match status" value="1"/>
</dbReference>
<feature type="region of interest" description="Disordered" evidence="9">
    <location>
        <begin position="1"/>
        <end position="22"/>
    </location>
</feature>
<gene>
    <name evidence="8" type="primary">rnr</name>
    <name evidence="11" type="ordered locus">DP1906</name>
</gene>
<dbReference type="KEGG" id="dps:DP1906"/>
<name>Q6ALZ0_DESPS</name>
<keyword evidence="4 8" id="KW-0540">Nuclease</keyword>
<dbReference type="STRING" id="177439.DP1906"/>
<dbReference type="RefSeq" id="WP_011189147.1">
    <property type="nucleotide sequence ID" value="NC_006138.1"/>
</dbReference>
<organism evidence="11 12">
    <name type="scientific">Desulfotalea psychrophila (strain LSv54 / DSM 12343)</name>
    <dbReference type="NCBI Taxonomy" id="177439"/>
    <lineage>
        <taxon>Bacteria</taxon>
        <taxon>Pseudomonadati</taxon>
        <taxon>Thermodesulfobacteriota</taxon>
        <taxon>Desulfobulbia</taxon>
        <taxon>Desulfobulbales</taxon>
        <taxon>Desulfocapsaceae</taxon>
        <taxon>Desulfotalea</taxon>
    </lineage>
</organism>
<dbReference type="PANTHER" id="PTHR23355">
    <property type="entry name" value="RIBONUCLEASE"/>
    <property type="match status" value="1"/>
</dbReference>
<comment type="function">
    <text evidence="8">3'-5' exoribonuclease that releases 5'-nucleoside monophosphates and is involved in maturation of structured RNAs.</text>
</comment>
<dbReference type="NCBIfam" id="TIGR00358">
    <property type="entry name" value="3_prime_RNase"/>
    <property type="match status" value="1"/>
</dbReference>
<dbReference type="InterPro" id="IPR022966">
    <property type="entry name" value="RNase_II/R_CS"/>
</dbReference>
<evidence type="ECO:0000256" key="2">
    <source>
        <dbReference type="ARBA" id="ARBA00004496"/>
    </source>
</evidence>
<dbReference type="SMART" id="SM00955">
    <property type="entry name" value="RNB"/>
    <property type="match status" value="1"/>
</dbReference>
<evidence type="ECO:0000256" key="3">
    <source>
        <dbReference type="ARBA" id="ARBA00022490"/>
    </source>
</evidence>
<dbReference type="PANTHER" id="PTHR23355:SF9">
    <property type="entry name" value="DIS3-LIKE EXONUCLEASE 2"/>
    <property type="match status" value="1"/>
</dbReference>
<comment type="similarity">
    <text evidence="8">Belongs to the RNR ribonuclease family. RNase R subfamily.</text>
</comment>
<evidence type="ECO:0000256" key="7">
    <source>
        <dbReference type="ARBA" id="ARBA00022884"/>
    </source>
</evidence>
<dbReference type="Pfam" id="PF17876">
    <property type="entry name" value="CSD2"/>
    <property type="match status" value="1"/>
</dbReference>
<dbReference type="InterPro" id="IPR013223">
    <property type="entry name" value="RNase_B_OB_dom"/>
</dbReference>
<comment type="subcellular location">
    <subcellularLocation>
        <location evidence="2 8">Cytoplasm</location>
    </subcellularLocation>
</comment>
<dbReference type="GO" id="GO:0003723">
    <property type="term" value="F:RNA binding"/>
    <property type="evidence" value="ECO:0007669"/>
    <property type="project" value="UniProtKB-UniRule"/>
</dbReference>
<dbReference type="PROSITE" id="PS50126">
    <property type="entry name" value="S1"/>
    <property type="match status" value="1"/>
</dbReference>
<dbReference type="GO" id="GO:0006402">
    <property type="term" value="P:mRNA catabolic process"/>
    <property type="evidence" value="ECO:0007669"/>
    <property type="project" value="TreeGrafter"/>
</dbReference>
<dbReference type="Pfam" id="PF00773">
    <property type="entry name" value="RNB"/>
    <property type="match status" value="1"/>
</dbReference>
<evidence type="ECO:0000256" key="8">
    <source>
        <dbReference type="HAMAP-Rule" id="MF_01895"/>
    </source>
</evidence>
<dbReference type="InterPro" id="IPR004476">
    <property type="entry name" value="RNase_II/RNase_R"/>
</dbReference>
<dbReference type="HAMAP" id="MF_01895">
    <property type="entry name" value="RNase_R"/>
    <property type="match status" value="1"/>
</dbReference>
<dbReference type="InterPro" id="IPR012340">
    <property type="entry name" value="NA-bd_OB-fold"/>
</dbReference>
<keyword evidence="6 8" id="KW-0269">Exonuclease</keyword>
<dbReference type="InterPro" id="IPR040476">
    <property type="entry name" value="CSD2"/>
</dbReference>
<dbReference type="InterPro" id="IPR003029">
    <property type="entry name" value="S1_domain"/>
</dbReference>
<dbReference type="CDD" id="cd04471">
    <property type="entry name" value="S1_RNase_R"/>
    <property type="match status" value="1"/>
</dbReference>
<evidence type="ECO:0000259" key="10">
    <source>
        <dbReference type="PROSITE" id="PS50126"/>
    </source>
</evidence>
<evidence type="ECO:0000313" key="11">
    <source>
        <dbReference type="EMBL" id="CAG36635.1"/>
    </source>
</evidence>
<dbReference type="InterPro" id="IPR001900">
    <property type="entry name" value="RNase_II/R"/>
</dbReference>
<reference evidence="12" key="1">
    <citation type="journal article" date="2004" name="Environ. Microbiol.">
        <title>The genome of Desulfotalea psychrophila, a sulfate-reducing bacterium from permanently cold Arctic sediments.</title>
        <authorList>
            <person name="Rabus R."/>
            <person name="Ruepp A."/>
            <person name="Frickey T."/>
            <person name="Rattei T."/>
            <person name="Fartmann B."/>
            <person name="Stark M."/>
            <person name="Bauer M."/>
            <person name="Zibat A."/>
            <person name="Lombardot T."/>
            <person name="Becker I."/>
            <person name="Amann J."/>
            <person name="Gellner K."/>
            <person name="Teeling H."/>
            <person name="Leuschner W.D."/>
            <person name="Gloeckner F.-O."/>
            <person name="Lupas A.N."/>
            <person name="Amann R."/>
            <person name="Klenk H.-P."/>
        </authorList>
    </citation>
    <scope>NUCLEOTIDE SEQUENCE [LARGE SCALE GENOMIC DNA]</scope>
    <source>
        <strain evidence="12">DSM 12343 / LSv54</strain>
    </source>
</reference>
<keyword evidence="3 8" id="KW-0963">Cytoplasm</keyword>